<feature type="repeat" description="ANK" evidence="2">
    <location>
        <begin position="740"/>
        <end position="772"/>
    </location>
</feature>
<feature type="repeat" description="ANK" evidence="2">
    <location>
        <begin position="986"/>
        <end position="1018"/>
    </location>
</feature>
<dbReference type="Gene3D" id="3.40.50.300">
    <property type="entry name" value="P-loop containing nucleotide triphosphate hydrolases"/>
    <property type="match status" value="1"/>
</dbReference>
<comment type="caution">
    <text evidence="5">The sequence shown here is derived from an EMBL/GenBank/DDBJ whole genome shotgun (WGS) entry which is preliminary data.</text>
</comment>
<gene>
    <name evidence="5" type="ORF">HO133_000648</name>
</gene>
<accession>A0A8H6CG51</accession>
<evidence type="ECO:0000256" key="1">
    <source>
        <dbReference type="ARBA" id="ARBA00022737"/>
    </source>
</evidence>
<evidence type="ECO:0000256" key="2">
    <source>
        <dbReference type="PROSITE-ProRule" id="PRU00023"/>
    </source>
</evidence>
<dbReference type="GeneID" id="59329066"/>
<organism evidence="5 6">
    <name type="scientific">Letharia lupina</name>
    <dbReference type="NCBI Taxonomy" id="560253"/>
    <lineage>
        <taxon>Eukaryota</taxon>
        <taxon>Fungi</taxon>
        <taxon>Dikarya</taxon>
        <taxon>Ascomycota</taxon>
        <taxon>Pezizomycotina</taxon>
        <taxon>Lecanoromycetes</taxon>
        <taxon>OSLEUM clade</taxon>
        <taxon>Lecanoromycetidae</taxon>
        <taxon>Lecanorales</taxon>
        <taxon>Lecanorineae</taxon>
        <taxon>Parmeliaceae</taxon>
        <taxon>Letharia</taxon>
    </lineage>
</organism>
<dbReference type="RefSeq" id="XP_037151947.1">
    <property type="nucleotide sequence ID" value="XM_037291585.1"/>
</dbReference>
<reference evidence="5 6" key="1">
    <citation type="journal article" date="2020" name="Genomics">
        <title>Complete, high-quality genomes from long-read metagenomic sequencing of two wolf lichen thalli reveals enigmatic genome architecture.</title>
        <authorList>
            <person name="McKenzie S.K."/>
            <person name="Walston R.F."/>
            <person name="Allen J.L."/>
        </authorList>
    </citation>
    <scope>NUCLEOTIDE SEQUENCE [LARGE SCALE GENOMIC DNA]</scope>
    <source>
        <strain evidence="5">WasteWater1</strain>
    </source>
</reference>
<keyword evidence="2" id="KW-0040">ANK repeat</keyword>
<dbReference type="InterPro" id="IPR056884">
    <property type="entry name" value="NPHP3-like_N"/>
</dbReference>
<proteinExistence type="predicted"/>
<dbReference type="PROSITE" id="PS50297">
    <property type="entry name" value="ANK_REP_REGION"/>
    <property type="match status" value="6"/>
</dbReference>
<sequence>MDPLSISASITALLQLASTVIQYLNGVKGAPEDRQRILSELASVTGVLFILEDQADKAKQGDQWSSTLQSLNVPEGPLDQLRRALERLSSKLAPSATGLKKFGKAIIWPFQKEEIREILGSIERQKALFNLARQNDHIRLSKAIKEDVATMREEVAEIAKGVSTIKMSQITYLRDIASEHLRSIEWLDAPDPSTNYNRALKTRNPKTGSWFIKSKEFANWNTARGSFIWLHGIPGCGKTILSSTILQDVLERQHSEPNSAVLFFYFDFNDAEKQRHEKMIRSLICQLSRYCGDPILQNLYSSCLSGRSQPTEEVLLNTLRQMMTSLGDTYIILDALDECAERDELLPNLEKIVSWEGANVHLLTTSRREKDIEEALTPMSDTRNRISIQSALVNADIRTYIRDRLQIDPRLKRWLKRPEVQREIEDTLMKKADGMFRWAACQLDSLGNCFHLPHLRQALVSLPKTLDDTYARILCNIDKDYNHYNRYILKILQWLTFSARPLQLEEIAEIVAIDVDETPRFDPLRRLPEPRDILTICSSLITLTKHSNNEESGGELSENPQDPDPNSVAEVSDPENSTTYVRLAHFSVKEYLVSDRIQHGTAPHYRIREIESHGVLAEDCLAYLLQFDEPGSLTDETLELSPLAGYAAKFWPHHARLAEKASTKSTTLLSTELLMSDREGFLNWIRICDPDVYNHHYRKNLSRRLDDLAPPLYYASLAGLFESGRMLIEGGMDVNATGGEDGNALQAACLRGHIDVVGLLLDNGANVNAQGGFYGNALQAASYLGYIDVVHVLLDNGANINAQGGYYGNALQAASVSGHIDVVGLLLDNGANVNAQGGDFGNALIAASCCGAYGNAQIARSYPGYIDVLRVLLDNGANVNAQGGTHGNALQAASGMGRIDVVYVLLDNGADINAQGGNHGNALCAACAAGKKKTVKLLLDNGADVNALGNASWGSALKTASEKGEEDMVKMLLDNGANVNAPSGIQLDSPLRAASENDHENVVKLLLDNGANVNVSSGSPWYSPLWAASKRGYENVVKVLIAKGAVMPKEEEGDPPAQHFQEIDPIPSPAGAD</sequence>
<dbReference type="PANTHER" id="PTHR10039">
    <property type="entry name" value="AMELOGENIN"/>
    <property type="match status" value="1"/>
</dbReference>
<dbReference type="Pfam" id="PF12796">
    <property type="entry name" value="Ank_2"/>
    <property type="match status" value="3"/>
</dbReference>
<evidence type="ECO:0000259" key="4">
    <source>
        <dbReference type="PROSITE" id="PS50837"/>
    </source>
</evidence>
<feature type="repeat" description="ANK" evidence="2">
    <location>
        <begin position="952"/>
        <end position="984"/>
    </location>
</feature>
<dbReference type="EMBL" id="JACCJB010000011">
    <property type="protein sequence ID" value="KAF6222601.1"/>
    <property type="molecule type" value="Genomic_DNA"/>
</dbReference>
<dbReference type="InterPro" id="IPR036770">
    <property type="entry name" value="Ankyrin_rpt-contain_sf"/>
</dbReference>
<dbReference type="PANTHER" id="PTHR10039:SF16">
    <property type="entry name" value="GPI INOSITOL-DEACYLASE"/>
    <property type="match status" value="1"/>
</dbReference>
<evidence type="ECO:0000313" key="6">
    <source>
        <dbReference type="Proteomes" id="UP000593566"/>
    </source>
</evidence>
<name>A0A8H6CG51_9LECA</name>
<dbReference type="AlphaFoldDB" id="A0A8H6CG51"/>
<dbReference type="InterPro" id="IPR027417">
    <property type="entry name" value="P-loop_NTPase"/>
</dbReference>
<feature type="region of interest" description="Disordered" evidence="3">
    <location>
        <begin position="548"/>
        <end position="576"/>
    </location>
</feature>
<dbReference type="PROSITE" id="PS50837">
    <property type="entry name" value="NACHT"/>
    <property type="match status" value="1"/>
</dbReference>
<keyword evidence="1" id="KW-0677">Repeat</keyword>
<protein>
    <recommendedName>
        <fullName evidence="4">NACHT domain-containing protein</fullName>
    </recommendedName>
</protein>
<dbReference type="InterPro" id="IPR002110">
    <property type="entry name" value="Ankyrin_rpt"/>
</dbReference>
<feature type="repeat" description="ANK" evidence="2">
    <location>
        <begin position="806"/>
        <end position="838"/>
    </location>
</feature>
<feature type="region of interest" description="Disordered" evidence="3">
    <location>
        <begin position="1049"/>
        <end position="1073"/>
    </location>
</feature>
<dbReference type="SUPFAM" id="SSF52540">
    <property type="entry name" value="P-loop containing nucleoside triphosphate hydrolases"/>
    <property type="match status" value="1"/>
</dbReference>
<dbReference type="InterPro" id="IPR007111">
    <property type="entry name" value="NACHT_NTPase"/>
</dbReference>
<dbReference type="Pfam" id="PF00023">
    <property type="entry name" value="Ank"/>
    <property type="match status" value="1"/>
</dbReference>
<dbReference type="SUPFAM" id="SSF48403">
    <property type="entry name" value="Ankyrin repeat"/>
    <property type="match status" value="1"/>
</dbReference>
<feature type="repeat" description="ANK" evidence="2">
    <location>
        <begin position="885"/>
        <end position="917"/>
    </location>
</feature>
<dbReference type="PROSITE" id="PS50088">
    <property type="entry name" value="ANK_REPEAT"/>
    <property type="match status" value="7"/>
</dbReference>
<dbReference type="Gene3D" id="1.25.40.20">
    <property type="entry name" value="Ankyrin repeat-containing domain"/>
    <property type="match status" value="2"/>
</dbReference>
<feature type="compositionally biased region" description="Low complexity" evidence="3">
    <location>
        <begin position="550"/>
        <end position="559"/>
    </location>
</feature>
<dbReference type="SMART" id="SM00248">
    <property type="entry name" value="ANK"/>
    <property type="match status" value="10"/>
</dbReference>
<keyword evidence="6" id="KW-1185">Reference proteome</keyword>
<feature type="domain" description="NACHT" evidence="4">
    <location>
        <begin position="226"/>
        <end position="367"/>
    </location>
</feature>
<evidence type="ECO:0000313" key="5">
    <source>
        <dbReference type="EMBL" id="KAF6222601.1"/>
    </source>
</evidence>
<dbReference type="Proteomes" id="UP000593566">
    <property type="component" value="Unassembled WGS sequence"/>
</dbReference>
<evidence type="ECO:0000256" key="3">
    <source>
        <dbReference type="SAM" id="MobiDB-lite"/>
    </source>
</evidence>
<dbReference type="Pfam" id="PF24883">
    <property type="entry name" value="NPHP3_N"/>
    <property type="match status" value="1"/>
</dbReference>
<feature type="repeat" description="ANK" evidence="2">
    <location>
        <begin position="776"/>
        <end position="805"/>
    </location>
</feature>
<feature type="repeat" description="ANK" evidence="2">
    <location>
        <begin position="918"/>
        <end position="950"/>
    </location>
</feature>